<name>A0A840AKJ6_9HYPH</name>
<dbReference type="RefSeq" id="WP_183396710.1">
    <property type="nucleotide sequence ID" value="NZ_JACIDS010000001.1"/>
</dbReference>
<evidence type="ECO:0000256" key="2">
    <source>
        <dbReference type="ARBA" id="ARBA00022801"/>
    </source>
</evidence>
<keyword evidence="5" id="KW-1185">Reference proteome</keyword>
<keyword evidence="2 4" id="KW-0378">Hydrolase</keyword>
<dbReference type="AlphaFoldDB" id="A0A840AKJ6"/>
<evidence type="ECO:0000313" key="5">
    <source>
        <dbReference type="Proteomes" id="UP000553963"/>
    </source>
</evidence>
<comment type="caution">
    <text evidence="4">The sequence shown here is derived from an EMBL/GenBank/DDBJ whole genome shotgun (WGS) entry which is preliminary data.</text>
</comment>
<dbReference type="GO" id="GO:0016810">
    <property type="term" value="F:hydrolase activity, acting on carbon-nitrogen (but not peptide) bonds"/>
    <property type="evidence" value="ECO:0007669"/>
    <property type="project" value="InterPro"/>
</dbReference>
<proteinExistence type="inferred from homology"/>
<reference evidence="4 5" key="1">
    <citation type="submission" date="2020-08" db="EMBL/GenBank/DDBJ databases">
        <title>Genomic Encyclopedia of Type Strains, Phase IV (KMG-IV): sequencing the most valuable type-strain genomes for metagenomic binning, comparative biology and taxonomic classification.</title>
        <authorList>
            <person name="Goeker M."/>
        </authorList>
    </citation>
    <scope>NUCLEOTIDE SEQUENCE [LARGE SCALE GENOMIC DNA]</scope>
    <source>
        <strain evidence="4 5">DSM 25966</strain>
    </source>
</reference>
<evidence type="ECO:0000256" key="1">
    <source>
        <dbReference type="ARBA" id="ARBA00006745"/>
    </source>
</evidence>
<dbReference type="InterPro" id="IPR006680">
    <property type="entry name" value="Amidohydro-rel"/>
</dbReference>
<dbReference type="InterPro" id="IPR050287">
    <property type="entry name" value="MTA/SAH_deaminase"/>
</dbReference>
<sequence length="501" mass="53051">MSALLLAGGLVADPATGEATRRDILIEDGRIAAIDAAGTIAGPDVERFDTWDRLILPAFVNAHTHGHANLVKGVAERWTLEASLTNGPWLGGARDPETIYLSTLLGALDMLSKGCTACFDLVYEFPRPTLEGFMAVARGYADAGMKAVLAPMVADLNLFQAIPGLLDALPDDLRETVGRFSLGGGAETIAAMDAIFAARDQLPPGISLAIAPTIPHHCSEEFLMQCVALAERYDLPIHMHIAESRLQATTARKLWGVSPVRRLADLGVLRPGFIAAHAVWLDGNDLDILAAHDCAIAHIPASNFRLGSGVAHVPPMLDRGIRVGLATDGANSSDALSMVQAVRLASYASQIFDAPRENWLASAETLRLATSGSADLLGLPQGGRMAIGASADLTLFDLSHIDFMPLTNPLNQIVTTADSAAITDVFASGRHVVADRRLTTVSPASLRERVAEAVDRLAVSLADARALAARLEPHVVAFADASRGEPLPVARYLSMEGRARA</sequence>
<accession>A0A840AKJ6</accession>
<feature type="domain" description="Amidohydrolase-related" evidence="3">
    <location>
        <begin position="55"/>
        <end position="431"/>
    </location>
</feature>
<dbReference type="Proteomes" id="UP000553963">
    <property type="component" value="Unassembled WGS sequence"/>
</dbReference>
<protein>
    <submittedName>
        <fullName evidence="4">Cytosine/adenosine deaminase-related metal-dependent hydrolase</fullName>
    </submittedName>
</protein>
<gene>
    <name evidence="4" type="ORF">GGR25_000025</name>
</gene>
<dbReference type="PANTHER" id="PTHR43794:SF11">
    <property type="entry name" value="AMIDOHYDROLASE-RELATED DOMAIN-CONTAINING PROTEIN"/>
    <property type="match status" value="1"/>
</dbReference>
<evidence type="ECO:0000259" key="3">
    <source>
        <dbReference type="Pfam" id="PF01979"/>
    </source>
</evidence>
<dbReference type="SUPFAM" id="SSF51338">
    <property type="entry name" value="Composite domain of metallo-dependent hydrolases"/>
    <property type="match status" value="1"/>
</dbReference>
<comment type="similarity">
    <text evidence="1">Belongs to the metallo-dependent hydrolases superfamily. ATZ/TRZ family.</text>
</comment>
<organism evidence="4 5">
    <name type="scientific">Kaistia hirudinis</name>
    <dbReference type="NCBI Taxonomy" id="1293440"/>
    <lineage>
        <taxon>Bacteria</taxon>
        <taxon>Pseudomonadati</taxon>
        <taxon>Pseudomonadota</taxon>
        <taxon>Alphaproteobacteria</taxon>
        <taxon>Hyphomicrobiales</taxon>
        <taxon>Kaistiaceae</taxon>
        <taxon>Kaistia</taxon>
    </lineage>
</organism>
<dbReference type="Gene3D" id="2.30.40.10">
    <property type="entry name" value="Urease, subunit C, domain 1"/>
    <property type="match status" value="1"/>
</dbReference>
<dbReference type="PANTHER" id="PTHR43794">
    <property type="entry name" value="AMINOHYDROLASE SSNA-RELATED"/>
    <property type="match status" value="1"/>
</dbReference>
<dbReference type="InterPro" id="IPR032466">
    <property type="entry name" value="Metal_Hydrolase"/>
</dbReference>
<dbReference type="SUPFAM" id="SSF51556">
    <property type="entry name" value="Metallo-dependent hydrolases"/>
    <property type="match status" value="1"/>
</dbReference>
<evidence type="ECO:0000313" key="4">
    <source>
        <dbReference type="EMBL" id="MBB3929006.1"/>
    </source>
</evidence>
<dbReference type="InterPro" id="IPR011059">
    <property type="entry name" value="Metal-dep_hydrolase_composite"/>
</dbReference>
<dbReference type="Gene3D" id="3.20.20.140">
    <property type="entry name" value="Metal-dependent hydrolases"/>
    <property type="match status" value="1"/>
</dbReference>
<dbReference type="EMBL" id="JACIDS010000001">
    <property type="protein sequence ID" value="MBB3929006.1"/>
    <property type="molecule type" value="Genomic_DNA"/>
</dbReference>
<dbReference type="Pfam" id="PF01979">
    <property type="entry name" value="Amidohydro_1"/>
    <property type="match status" value="1"/>
</dbReference>